<keyword evidence="2" id="KW-0472">Membrane</keyword>
<dbReference type="GeneID" id="6276332"/>
<evidence type="ECO:0000256" key="1">
    <source>
        <dbReference type="SAM" id="MobiDB-lite"/>
    </source>
</evidence>
<dbReference type="KEGG" id="dfa:Difao_mp42"/>
<accession>B2XXA4</accession>
<dbReference type="GO" id="GO:0005840">
    <property type="term" value="C:ribosome"/>
    <property type="evidence" value="ECO:0007669"/>
    <property type="project" value="UniProtKB-KW"/>
</dbReference>
<reference evidence="3" key="1">
    <citation type="journal article" date="2008" name="Mol. Biol. Evol.">
        <title>Mitochondrial genome evolution in the social amoebae.</title>
        <authorList>
            <person name="Heidel A.J."/>
            <person name="Gloeckner G."/>
        </authorList>
    </citation>
    <scope>NUCLEOTIDE SEQUENCE</scope>
    <source>
        <strain evidence="3">SH3</strain>
    </source>
</reference>
<proteinExistence type="predicted"/>
<evidence type="ECO:0000256" key="2">
    <source>
        <dbReference type="SAM" id="Phobius"/>
    </source>
</evidence>
<sequence>MEQKNKQTEYKETKRDGEKKTIKENQLNPYNADKFYVFRWVMIYSYATIWNSLREKFIPFKAFTLYKEFHQPTNYYKLRYLAYILLYFGTHLCYLSIIWYYDAALYYYVMEIKLENFLNNY</sequence>
<dbReference type="RefSeq" id="YP_001876552.1">
    <property type="nucleotide sequence ID" value="NC_010653.1"/>
</dbReference>
<organism evidence="3">
    <name type="scientific">Cavenderia fasciculata</name>
    <name type="common">Slime mold</name>
    <name type="synonym">Dictyostelium fasciculatum</name>
    <dbReference type="NCBI Taxonomy" id="261658"/>
    <lineage>
        <taxon>Eukaryota</taxon>
        <taxon>Amoebozoa</taxon>
        <taxon>Evosea</taxon>
        <taxon>Eumycetozoa</taxon>
        <taxon>Dictyostelia</taxon>
        <taxon>Acytosteliales</taxon>
        <taxon>Cavenderiaceae</taxon>
        <taxon>Cavenderia</taxon>
    </lineage>
</organism>
<keyword evidence="2" id="KW-0812">Transmembrane</keyword>
<gene>
    <name evidence="3" type="primary">rps11</name>
</gene>
<feature type="region of interest" description="Disordered" evidence="1">
    <location>
        <begin position="1"/>
        <end position="20"/>
    </location>
</feature>
<feature type="transmembrane region" description="Helical" evidence="2">
    <location>
        <begin position="80"/>
        <end position="101"/>
    </location>
</feature>
<keyword evidence="3" id="KW-0496">Mitochondrion</keyword>
<dbReference type="AlphaFoldDB" id="B2XXA4"/>
<keyword evidence="3" id="KW-0689">Ribosomal protein</keyword>
<evidence type="ECO:0000313" key="3">
    <source>
        <dbReference type="EMBL" id="ABX45226.1"/>
    </source>
</evidence>
<protein>
    <submittedName>
        <fullName evidence="3">Ribosomal protein S11</fullName>
    </submittedName>
</protein>
<keyword evidence="2" id="KW-1133">Transmembrane helix</keyword>
<name>B2XXA4_CACFS</name>
<dbReference type="EMBL" id="EU275727">
    <property type="protein sequence ID" value="ABX45226.1"/>
    <property type="molecule type" value="Genomic_DNA"/>
</dbReference>
<geneLocation type="mitochondrion" evidence="3"/>
<keyword evidence="3" id="KW-0687">Ribonucleoprotein</keyword>